<dbReference type="AlphaFoldDB" id="A0A7T6Z6Y8"/>
<evidence type="ECO:0000313" key="3">
    <source>
        <dbReference type="EMBL" id="QQK77817.1"/>
    </source>
</evidence>
<name>A0A7T6Z6Y8_9BACI</name>
<gene>
    <name evidence="3" type="ORF">HUG15_21040</name>
</gene>
<dbReference type="InterPro" id="IPR047960">
    <property type="entry name" value="Transpos_IS1380"/>
</dbReference>
<evidence type="ECO:0000259" key="2">
    <source>
        <dbReference type="Pfam" id="PF13701"/>
    </source>
</evidence>
<keyword evidence="4" id="KW-1185">Reference proteome</keyword>
<dbReference type="InterPro" id="IPR012337">
    <property type="entry name" value="RNaseH-like_sf"/>
</dbReference>
<protein>
    <submittedName>
        <fullName evidence="3">IS1380 family transposase</fullName>
    </submittedName>
</protein>
<accession>A0A7T6Z6Y8</accession>
<dbReference type="SUPFAM" id="SSF53098">
    <property type="entry name" value="Ribonuclease H-like"/>
    <property type="match status" value="1"/>
</dbReference>
<dbReference type="KEGG" id="scia:HUG15_21040"/>
<sequence length="445" mass="50485">MTGKLNIQLTDEYILPTSGLPLIGALLERTFLHAQLSALSMEGLTDTAEISHGDTIASYIGLLAQGKNDFRWIESYRQDPFFQTALGLEHTPSEATLRQRMNQIARHDETLSILGKENVRFLQQLDSPITATSLSNGEERVTVDADHSPFDNSDTNKEGVSRTYKGVDGYNPGFAYMGQEGYVIHSELRNGKDHVQKGTPAFLHKALTSAQQVTGTSLLLRLDGGNDAAANREICEKLGVDYIIKRNLRQETPEAWLAIAEQQGTATEPREGKTMYTGKIQMRNSQGNSTWQVYQVVERTMTRDGQMLLVPEVTCDSYWVSMDLPVDETIELYHQHGTCEQFHSELKTDMDLERFPSGKFATNQMILILGCFVYNLLRSIGQEALKGDDMPVKKKVFRRRLKTVIDQMVMFAGKFVQHARQLYLKISKHNPWHHCFQRLYQQFQL</sequence>
<evidence type="ECO:0000256" key="1">
    <source>
        <dbReference type="SAM" id="MobiDB-lite"/>
    </source>
</evidence>
<feature type="domain" description="Transposase DDE" evidence="2">
    <location>
        <begin position="18"/>
        <end position="443"/>
    </location>
</feature>
<dbReference type="InterPro" id="IPR025668">
    <property type="entry name" value="Tnp_DDE_dom"/>
</dbReference>
<reference evidence="3 4" key="1">
    <citation type="submission" date="2020-06" db="EMBL/GenBank/DDBJ databases">
        <title>Genomic analysis of Salicibibacter sp. NKC5-3.</title>
        <authorList>
            <person name="Oh Y.J."/>
        </authorList>
    </citation>
    <scope>NUCLEOTIDE SEQUENCE [LARGE SCALE GENOMIC DNA]</scope>
    <source>
        <strain evidence="3 4">NKC5-3</strain>
    </source>
</reference>
<dbReference type="Pfam" id="PF13701">
    <property type="entry name" value="DDE_Tnp_1_4"/>
    <property type="match status" value="1"/>
</dbReference>
<dbReference type="EMBL" id="CP054705">
    <property type="protein sequence ID" value="QQK77817.1"/>
    <property type="molecule type" value="Genomic_DNA"/>
</dbReference>
<proteinExistence type="predicted"/>
<dbReference type="Proteomes" id="UP000595823">
    <property type="component" value="Chromosome"/>
</dbReference>
<dbReference type="NCBIfam" id="NF033539">
    <property type="entry name" value="transpos_IS1380"/>
    <property type="match status" value="1"/>
</dbReference>
<evidence type="ECO:0000313" key="4">
    <source>
        <dbReference type="Proteomes" id="UP000595823"/>
    </source>
</evidence>
<organism evidence="3 4">
    <name type="scientific">Salicibibacter cibarius</name>
    <dbReference type="NCBI Taxonomy" id="2743000"/>
    <lineage>
        <taxon>Bacteria</taxon>
        <taxon>Bacillati</taxon>
        <taxon>Bacillota</taxon>
        <taxon>Bacilli</taxon>
        <taxon>Bacillales</taxon>
        <taxon>Bacillaceae</taxon>
        <taxon>Salicibibacter</taxon>
    </lineage>
</organism>
<feature type="compositionally biased region" description="Basic and acidic residues" evidence="1">
    <location>
        <begin position="137"/>
        <end position="159"/>
    </location>
</feature>
<feature type="region of interest" description="Disordered" evidence="1">
    <location>
        <begin position="136"/>
        <end position="159"/>
    </location>
</feature>
<dbReference type="RefSeq" id="WP_200125519.1">
    <property type="nucleotide sequence ID" value="NZ_CP054705.1"/>
</dbReference>